<dbReference type="EMBL" id="SAEB01000001">
    <property type="protein sequence ID" value="RVD89452.1"/>
    <property type="molecule type" value="Genomic_DNA"/>
</dbReference>
<reference evidence="2 3" key="1">
    <citation type="submission" date="2019-01" db="EMBL/GenBank/DDBJ databases">
        <title>Intercellular communication is required for trap formation in the nematode-trapping fungus Duddingtonia flagrans.</title>
        <authorList>
            <person name="Youssar L."/>
            <person name="Wernet V."/>
            <person name="Hensel N."/>
            <person name="Hildebrandt H.-G."/>
            <person name="Fischer R."/>
        </authorList>
    </citation>
    <scope>NUCLEOTIDE SEQUENCE [LARGE SCALE GENOMIC DNA]</scope>
    <source>
        <strain evidence="2 3">CBS H-5679</strain>
    </source>
</reference>
<dbReference type="InterPro" id="IPR015421">
    <property type="entry name" value="PyrdxlP-dep_Trfase_major"/>
</dbReference>
<dbReference type="InterPro" id="IPR015424">
    <property type="entry name" value="PyrdxlP-dep_Trfase"/>
</dbReference>
<dbReference type="STRING" id="97331.A0A437ADX8"/>
<dbReference type="SUPFAM" id="SSF53383">
    <property type="entry name" value="PLP-dependent transferases"/>
    <property type="match status" value="1"/>
</dbReference>
<evidence type="ECO:0000313" key="3">
    <source>
        <dbReference type="Proteomes" id="UP000283090"/>
    </source>
</evidence>
<dbReference type="GeneID" id="93582771"/>
<dbReference type="OrthoDB" id="10264306at2759"/>
<keyword evidence="3" id="KW-1185">Reference proteome</keyword>
<protein>
    <recommendedName>
        <fullName evidence="1">Aminotransferase class V domain-containing protein</fullName>
    </recommendedName>
</protein>
<sequence>MRSYSSKIQEIRQKEYGYLNGVTYLDHAGCTLYPTSVMHKYAQDLTSNLFGNPHSASPSSMLSSDRVETVRSRVLKFFNASPDHFDLVFVANATAGIKMVMDGFRDLEEGYWYGYHRDSHTSLVGVREHAKASRCFTNDDQVEDWIASTSIVEKDPTKKLFAYPAQSNMNGRRSPLKWCGQIRKNKPNTYTLLDAAAYLTTGYLDLSNHQDAPDFICLSFYKIFGFPDLGALIVRKSSAADILTKRKYFGGGTVKMVLSIDARWHSKRQEIHESLEDGTLPFHNIVALGHAMDVYIEIYRSPKQVSTHASGLAKIAYERLSNLQYSNGAPVCEIYKDERASYNDPTTQGPTVAFNIRQPDGSWVGKSKVEEAAIRNNIHIRSGGVCNPGGIASVLQWDSVGMKKNFNTGMTCGDKTDIMGEKPTGIVRISLGAMSSMDDVEKFIFFVEQVYVYGGEMMGDTEPMRLKGEVQPPTSGAPSRGEEKKRILRNILRNITGRNHTTA</sequence>
<proteinExistence type="predicted"/>
<name>A0A437ADX8_ARTFL</name>
<gene>
    <name evidence="2" type="ORF">DFL_000460</name>
</gene>
<feature type="domain" description="Aminotransferase class V" evidence="1">
    <location>
        <begin position="23"/>
        <end position="443"/>
    </location>
</feature>
<dbReference type="InterPro" id="IPR000192">
    <property type="entry name" value="Aminotrans_V_dom"/>
</dbReference>
<dbReference type="PANTHER" id="PTHR14237">
    <property type="entry name" value="MOLYBDOPTERIN COFACTOR SULFURASE MOSC"/>
    <property type="match status" value="1"/>
</dbReference>
<organism evidence="2 3">
    <name type="scientific">Arthrobotrys flagrans</name>
    <name type="common">Nematode-trapping fungus</name>
    <name type="synonym">Trichothecium flagrans</name>
    <dbReference type="NCBI Taxonomy" id="97331"/>
    <lineage>
        <taxon>Eukaryota</taxon>
        <taxon>Fungi</taxon>
        <taxon>Dikarya</taxon>
        <taxon>Ascomycota</taxon>
        <taxon>Pezizomycotina</taxon>
        <taxon>Orbiliomycetes</taxon>
        <taxon>Orbiliales</taxon>
        <taxon>Orbiliaceae</taxon>
        <taxon>Arthrobotrys</taxon>
    </lineage>
</organism>
<dbReference type="RefSeq" id="XP_067494996.1">
    <property type="nucleotide sequence ID" value="XM_067633721.1"/>
</dbReference>
<evidence type="ECO:0000313" key="2">
    <source>
        <dbReference type="EMBL" id="RVD89452.1"/>
    </source>
</evidence>
<dbReference type="VEuPathDB" id="FungiDB:DFL_000460"/>
<dbReference type="Gene3D" id="3.40.640.10">
    <property type="entry name" value="Type I PLP-dependent aspartate aminotransferase-like (Major domain)"/>
    <property type="match status" value="1"/>
</dbReference>
<comment type="caution">
    <text evidence="2">The sequence shown here is derived from an EMBL/GenBank/DDBJ whole genome shotgun (WGS) entry which is preliminary data.</text>
</comment>
<accession>A0A437ADX8</accession>
<dbReference type="GO" id="GO:0008265">
    <property type="term" value="F:molybdenum cofactor sulfurtransferase activity"/>
    <property type="evidence" value="ECO:0007669"/>
    <property type="project" value="TreeGrafter"/>
</dbReference>
<dbReference type="GO" id="GO:0043545">
    <property type="term" value="P:molybdopterin cofactor metabolic process"/>
    <property type="evidence" value="ECO:0007669"/>
    <property type="project" value="TreeGrafter"/>
</dbReference>
<dbReference type="Proteomes" id="UP000283090">
    <property type="component" value="Unassembled WGS sequence"/>
</dbReference>
<dbReference type="PANTHER" id="PTHR14237:SF80">
    <property type="entry name" value="MOLYBDENUM COFACTOR SULFURASE"/>
    <property type="match status" value="1"/>
</dbReference>
<evidence type="ECO:0000259" key="1">
    <source>
        <dbReference type="Pfam" id="PF00266"/>
    </source>
</evidence>
<dbReference type="AlphaFoldDB" id="A0A437ADX8"/>
<dbReference type="Pfam" id="PF00266">
    <property type="entry name" value="Aminotran_5"/>
    <property type="match status" value="1"/>
</dbReference>